<sequence length="386" mass="45385">MKNSFIFVVCGAREHIDTLHFSLEYLKKYTSNEIWVLTDTSRNEIPVIHDKVVDVRTPEAFNHHQASIFLKTGIHHYFPKGNRYCYLDTDILALSEEVDDVFNEFVSPISFAPDHCTMEQFSAYAVNCDCISLYDTYSNRIEKNLVAIDPLRTSSKPSIIENRKKLVSFYQQNNSIPRKIAVGLRFLFSFNRFSIPQGIYFDKKDKTWKDQTGESFMHHFRWAEISKKSGLKWNHLKGYPALPDGRSLWKLSCNHLKEQIAETFDIAVKNDHFQHWNGGVFLFDDSSHDFLNMWHESTLEIFKNPRWKTRDQGTLIKTVWQFGLQEHPTLNKKWNLIADYHNPFLRWEGNVVHIGAQESYTPALLHVYHHFGDETWDFWNTIPTVN</sequence>
<evidence type="ECO:0000313" key="1">
    <source>
        <dbReference type="EMBL" id="MBC9811128.1"/>
    </source>
</evidence>
<comment type="caution">
    <text evidence="1">The sequence shown here is derived from an EMBL/GenBank/DDBJ whole genome shotgun (WGS) entry which is preliminary data.</text>
</comment>
<dbReference type="RefSeq" id="WP_216713303.1">
    <property type="nucleotide sequence ID" value="NZ_JACVEL010000001.1"/>
</dbReference>
<protein>
    <submittedName>
        <fullName evidence="1">Uncharacterized protein</fullName>
    </submittedName>
</protein>
<proteinExistence type="predicted"/>
<accession>A0A8J6P9L6</accession>
<gene>
    <name evidence="1" type="ORF">H9Y05_01455</name>
</gene>
<reference evidence="1" key="1">
    <citation type="submission" date="2020-09" db="EMBL/GenBank/DDBJ databases">
        <title>Taishania pollutisoli gen. nov., sp. nov., Isolated from Tetrabromobisphenol A-Contaminated Soil.</title>
        <authorList>
            <person name="Chen Q."/>
        </authorList>
    </citation>
    <scope>NUCLEOTIDE SEQUENCE</scope>
    <source>
        <strain evidence="1">CZZ-1</strain>
    </source>
</reference>
<dbReference type="Proteomes" id="UP000652681">
    <property type="component" value="Unassembled WGS sequence"/>
</dbReference>
<organism evidence="1 2">
    <name type="scientific">Taishania pollutisoli</name>
    <dbReference type="NCBI Taxonomy" id="2766479"/>
    <lineage>
        <taxon>Bacteria</taxon>
        <taxon>Pseudomonadati</taxon>
        <taxon>Bacteroidota</taxon>
        <taxon>Flavobacteriia</taxon>
        <taxon>Flavobacteriales</taxon>
        <taxon>Crocinitomicaceae</taxon>
        <taxon>Taishania</taxon>
    </lineage>
</organism>
<dbReference type="EMBL" id="JACVEL010000001">
    <property type="protein sequence ID" value="MBC9811128.1"/>
    <property type="molecule type" value="Genomic_DNA"/>
</dbReference>
<dbReference type="AlphaFoldDB" id="A0A8J6P9L6"/>
<name>A0A8J6P9L6_9FLAO</name>
<keyword evidence="2" id="KW-1185">Reference proteome</keyword>
<evidence type="ECO:0000313" key="2">
    <source>
        <dbReference type="Proteomes" id="UP000652681"/>
    </source>
</evidence>